<dbReference type="Proteomes" id="UP000285710">
    <property type="component" value="Unassembled WGS sequence"/>
</dbReference>
<dbReference type="EMBL" id="SAUW01000001">
    <property type="protein sequence ID" value="RWR15365.1"/>
    <property type="molecule type" value="Genomic_DNA"/>
</dbReference>
<organism evidence="3 4">
    <name type="scientific">Paenirhodobacter populi</name>
    <dbReference type="NCBI Taxonomy" id="2306993"/>
    <lineage>
        <taxon>Bacteria</taxon>
        <taxon>Pseudomonadati</taxon>
        <taxon>Pseudomonadota</taxon>
        <taxon>Alphaproteobacteria</taxon>
        <taxon>Rhodobacterales</taxon>
        <taxon>Rhodobacter group</taxon>
        <taxon>Paenirhodobacter</taxon>
    </lineage>
</organism>
<dbReference type="GO" id="GO:0003677">
    <property type="term" value="F:DNA binding"/>
    <property type="evidence" value="ECO:0007669"/>
    <property type="project" value="InterPro"/>
</dbReference>
<gene>
    <name evidence="3" type="ORF">D2T30_08925</name>
    <name evidence="2" type="ORF">D2T33_00360</name>
</gene>
<dbReference type="PROSITE" id="PS50943">
    <property type="entry name" value="HTH_CROC1"/>
    <property type="match status" value="1"/>
</dbReference>
<dbReference type="EMBL" id="SAUZ01000009">
    <property type="protein sequence ID" value="RWR21454.1"/>
    <property type="molecule type" value="Genomic_DNA"/>
</dbReference>
<evidence type="ECO:0000313" key="3">
    <source>
        <dbReference type="EMBL" id="RWR21454.1"/>
    </source>
</evidence>
<protein>
    <submittedName>
        <fullName evidence="3">XRE family transcriptional regulator</fullName>
    </submittedName>
</protein>
<accession>A0A443J4V4</accession>
<evidence type="ECO:0000313" key="5">
    <source>
        <dbReference type="Proteomes" id="UP000285710"/>
    </source>
</evidence>
<proteinExistence type="predicted"/>
<dbReference type="RefSeq" id="WP_128208582.1">
    <property type="nucleotide sequence ID" value="NZ_JBHRSO010000017.1"/>
</dbReference>
<evidence type="ECO:0000259" key="1">
    <source>
        <dbReference type="PROSITE" id="PS50943"/>
    </source>
</evidence>
<reference evidence="4 5" key="2">
    <citation type="submission" date="2019-01" db="EMBL/GenBank/DDBJ databases">
        <authorList>
            <person name="Li Y."/>
        </authorList>
    </citation>
    <scope>NUCLEOTIDE SEQUENCE [LARGE SCALE GENOMIC DNA]</scope>
    <source>
        <strain evidence="2 5">2D-5</strain>
        <strain evidence="3 4">SK2B-1</strain>
    </source>
</reference>
<dbReference type="InterPro" id="IPR001387">
    <property type="entry name" value="Cro/C1-type_HTH"/>
</dbReference>
<dbReference type="Proteomes" id="UP000284476">
    <property type="component" value="Unassembled WGS sequence"/>
</dbReference>
<dbReference type="CDD" id="cd00093">
    <property type="entry name" value="HTH_XRE"/>
    <property type="match status" value="1"/>
</dbReference>
<evidence type="ECO:0000313" key="2">
    <source>
        <dbReference type="EMBL" id="RWR15365.1"/>
    </source>
</evidence>
<name>A0A443JLN2_9RHOB</name>
<dbReference type="AlphaFoldDB" id="A0A443JLN2"/>
<accession>A0A443JLN2</accession>
<evidence type="ECO:0000313" key="4">
    <source>
        <dbReference type="Proteomes" id="UP000284476"/>
    </source>
</evidence>
<feature type="domain" description="HTH cro/C1-type" evidence="1">
    <location>
        <begin position="24"/>
        <end position="62"/>
    </location>
</feature>
<reference evidence="4 5" key="1">
    <citation type="submission" date="2019-01" db="EMBL/GenBank/DDBJ databases">
        <title>Sinorhodobacter populi sp. nov. isolated from the symptomatic bark tissue of Populus euramericana canker.</title>
        <authorList>
            <person name="Xu G."/>
        </authorList>
    </citation>
    <scope>NUCLEOTIDE SEQUENCE [LARGE SCALE GENOMIC DNA]</scope>
    <source>
        <strain evidence="2 5">2D-5</strain>
        <strain evidence="3 4">SK2B-1</strain>
    </source>
</reference>
<sequence length="260" mass="30248">MTENYATNLRRACNTRPSVALICREIGINRQQFNRYLSGQTMPSRHNGERISQYFGVPEPVFHLSPERFERALTEQRRPVTQGLVLRNAFPGDLRRLRDYIGYYELYHKSLSWPGMIVRSCARIWQNDDVMLVKSVEKMADAREGIRQFSKYQGQVAYWRNRLFIIECGMHQESFIAETILMPFAEHQRTYLCGITTGVSWRRENLPYATRSVWRALGIAPDLRRLLRNCTVLPENSSHIPPFVSRYMNGGPQAQVISAD</sequence>
<dbReference type="InterPro" id="IPR010982">
    <property type="entry name" value="Lambda_DNA-bd_dom_sf"/>
</dbReference>
<keyword evidence="5" id="KW-1185">Reference proteome</keyword>
<comment type="caution">
    <text evidence="3">The sequence shown here is derived from an EMBL/GenBank/DDBJ whole genome shotgun (WGS) entry which is preliminary data.</text>
</comment>
<dbReference type="SUPFAM" id="SSF47413">
    <property type="entry name" value="lambda repressor-like DNA-binding domains"/>
    <property type="match status" value="1"/>
</dbReference>